<dbReference type="Proteomes" id="UP001215280">
    <property type="component" value="Unassembled WGS sequence"/>
</dbReference>
<protein>
    <recommendedName>
        <fullName evidence="4">Secreted protein</fullName>
    </recommendedName>
</protein>
<dbReference type="AlphaFoldDB" id="A0AAD7MGY7"/>
<gene>
    <name evidence="2" type="ORF">DFH07DRAFT_862166</name>
</gene>
<feature type="chain" id="PRO_5042261495" description="Secreted protein" evidence="1">
    <location>
        <begin position="22"/>
        <end position="151"/>
    </location>
</feature>
<proteinExistence type="predicted"/>
<organism evidence="2 3">
    <name type="scientific">Mycena maculata</name>
    <dbReference type="NCBI Taxonomy" id="230809"/>
    <lineage>
        <taxon>Eukaryota</taxon>
        <taxon>Fungi</taxon>
        <taxon>Dikarya</taxon>
        <taxon>Basidiomycota</taxon>
        <taxon>Agaricomycotina</taxon>
        <taxon>Agaricomycetes</taxon>
        <taxon>Agaricomycetidae</taxon>
        <taxon>Agaricales</taxon>
        <taxon>Marasmiineae</taxon>
        <taxon>Mycenaceae</taxon>
        <taxon>Mycena</taxon>
    </lineage>
</organism>
<accession>A0AAD7MGY7</accession>
<sequence length="151" mass="15735">MYLPAQTLSLAFPGLFPVASAIAGSDACYRAKHGAVAAAPATPLPPSFTGTVDVGVVVETLFCAPIFVNGPREVSPVPSAAVKISVERPPEAPSPAVDTAIELTVPASGQVAFLRIPGRISLGYSHFNARRWHRLCCAKDAVSVNVNVSNR</sequence>
<name>A0AAD7MGY7_9AGAR</name>
<dbReference type="EMBL" id="JARJLG010000331">
    <property type="protein sequence ID" value="KAJ7716475.1"/>
    <property type="molecule type" value="Genomic_DNA"/>
</dbReference>
<keyword evidence="3" id="KW-1185">Reference proteome</keyword>
<evidence type="ECO:0008006" key="4">
    <source>
        <dbReference type="Google" id="ProtNLM"/>
    </source>
</evidence>
<evidence type="ECO:0000313" key="3">
    <source>
        <dbReference type="Proteomes" id="UP001215280"/>
    </source>
</evidence>
<comment type="caution">
    <text evidence="2">The sequence shown here is derived from an EMBL/GenBank/DDBJ whole genome shotgun (WGS) entry which is preliminary data.</text>
</comment>
<evidence type="ECO:0000313" key="2">
    <source>
        <dbReference type="EMBL" id="KAJ7716475.1"/>
    </source>
</evidence>
<feature type="signal peptide" evidence="1">
    <location>
        <begin position="1"/>
        <end position="21"/>
    </location>
</feature>
<reference evidence="2" key="1">
    <citation type="submission" date="2023-03" db="EMBL/GenBank/DDBJ databases">
        <title>Massive genome expansion in bonnet fungi (Mycena s.s.) driven by repeated elements and novel gene families across ecological guilds.</title>
        <authorList>
            <consortium name="Lawrence Berkeley National Laboratory"/>
            <person name="Harder C.B."/>
            <person name="Miyauchi S."/>
            <person name="Viragh M."/>
            <person name="Kuo A."/>
            <person name="Thoen E."/>
            <person name="Andreopoulos B."/>
            <person name="Lu D."/>
            <person name="Skrede I."/>
            <person name="Drula E."/>
            <person name="Henrissat B."/>
            <person name="Morin E."/>
            <person name="Kohler A."/>
            <person name="Barry K."/>
            <person name="LaButti K."/>
            <person name="Morin E."/>
            <person name="Salamov A."/>
            <person name="Lipzen A."/>
            <person name="Mereny Z."/>
            <person name="Hegedus B."/>
            <person name="Baldrian P."/>
            <person name="Stursova M."/>
            <person name="Weitz H."/>
            <person name="Taylor A."/>
            <person name="Grigoriev I.V."/>
            <person name="Nagy L.G."/>
            <person name="Martin F."/>
            <person name="Kauserud H."/>
        </authorList>
    </citation>
    <scope>NUCLEOTIDE SEQUENCE</scope>
    <source>
        <strain evidence="2">CBHHK188m</strain>
    </source>
</reference>
<keyword evidence="1" id="KW-0732">Signal</keyword>
<evidence type="ECO:0000256" key="1">
    <source>
        <dbReference type="SAM" id="SignalP"/>
    </source>
</evidence>